<organism evidence="3 4">
    <name type="scientific">Rohdeia mirabilis</name>
    <dbReference type="NCBI Taxonomy" id="2528008"/>
    <lineage>
        <taxon>Bacteria</taxon>
        <taxon>Pseudomonadati</taxon>
        <taxon>Planctomycetota</taxon>
        <taxon>Planctomycetia</taxon>
        <taxon>Planctomycetia incertae sedis</taxon>
        <taxon>Rohdeia</taxon>
    </lineage>
</organism>
<keyword evidence="4" id="KW-1185">Reference proteome</keyword>
<name>A0A518D3P7_9BACT</name>
<dbReference type="Proteomes" id="UP000319342">
    <property type="component" value="Chromosome"/>
</dbReference>
<evidence type="ECO:0000256" key="2">
    <source>
        <dbReference type="SAM" id="SignalP"/>
    </source>
</evidence>
<sequence length="54" mass="5334" precursor="true">MFRATIAATATALALSLSGCSAEAPSTATSEPTANEAGTPDASQLVTFKVDGMT</sequence>
<evidence type="ECO:0000313" key="3">
    <source>
        <dbReference type="EMBL" id="QDU86074.1"/>
    </source>
</evidence>
<dbReference type="EMBL" id="CP036290">
    <property type="protein sequence ID" value="QDU86074.1"/>
    <property type="molecule type" value="Genomic_DNA"/>
</dbReference>
<feature type="signal peptide" evidence="2">
    <location>
        <begin position="1"/>
        <end position="24"/>
    </location>
</feature>
<dbReference type="RefSeq" id="WP_419186012.1">
    <property type="nucleotide sequence ID" value="NZ_CP036290.1"/>
</dbReference>
<evidence type="ECO:0000256" key="1">
    <source>
        <dbReference type="SAM" id="MobiDB-lite"/>
    </source>
</evidence>
<proteinExistence type="predicted"/>
<gene>
    <name evidence="3" type="ORF">Pla163_32230</name>
</gene>
<evidence type="ECO:0000313" key="4">
    <source>
        <dbReference type="Proteomes" id="UP000319342"/>
    </source>
</evidence>
<reference evidence="3 4" key="1">
    <citation type="submission" date="2019-02" db="EMBL/GenBank/DDBJ databases">
        <title>Deep-cultivation of Planctomycetes and their phenomic and genomic characterization uncovers novel biology.</title>
        <authorList>
            <person name="Wiegand S."/>
            <person name="Jogler M."/>
            <person name="Boedeker C."/>
            <person name="Pinto D."/>
            <person name="Vollmers J."/>
            <person name="Rivas-Marin E."/>
            <person name="Kohn T."/>
            <person name="Peeters S.H."/>
            <person name="Heuer A."/>
            <person name="Rast P."/>
            <person name="Oberbeckmann S."/>
            <person name="Bunk B."/>
            <person name="Jeske O."/>
            <person name="Meyerdierks A."/>
            <person name="Storesund J.E."/>
            <person name="Kallscheuer N."/>
            <person name="Luecker S."/>
            <person name="Lage O.M."/>
            <person name="Pohl T."/>
            <person name="Merkel B.J."/>
            <person name="Hornburger P."/>
            <person name="Mueller R.-W."/>
            <person name="Bruemmer F."/>
            <person name="Labrenz M."/>
            <person name="Spormann A.M."/>
            <person name="Op den Camp H."/>
            <person name="Overmann J."/>
            <person name="Amann R."/>
            <person name="Jetten M.S.M."/>
            <person name="Mascher T."/>
            <person name="Medema M.H."/>
            <person name="Devos D.P."/>
            <person name="Kaster A.-K."/>
            <person name="Ovreas L."/>
            <person name="Rohde M."/>
            <person name="Galperin M.Y."/>
            <person name="Jogler C."/>
        </authorList>
    </citation>
    <scope>NUCLEOTIDE SEQUENCE [LARGE SCALE GENOMIC DNA]</scope>
    <source>
        <strain evidence="3 4">Pla163</strain>
    </source>
</reference>
<keyword evidence="2" id="KW-0732">Signal</keyword>
<feature type="chain" id="PRO_5021913468" evidence="2">
    <location>
        <begin position="25"/>
        <end position="54"/>
    </location>
</feature>
<feature type="region of interest" description="Disordered" evidence="1">
    <location>
        <begin position="22"/>
        <end position="54"/>
    </location>
</feature>
<dbReference type="PROSITE" id="PS51257">
    <property type="entry name" value="PROKAR_LIPOPROTEIN"/>
    <property type="match status" value="1"/>
</dbReference>
<protein>
    <submittedName>
        <fullName evidence="3">Uncharacterized protein</fullName>
    </submittedName>
</protein>
<accession>A0A518D3P7</accession>
<dbReference type="AlphaFoldDB" id="A0A518D3P7"/>